<protein>
    <submittedName>
        <fullName evidence="2">Uncharacterized protein LOC107219354</fullName>
    </submittedName>
</protein>
<gene>
    <name evidence="2" type="primary">LOC107219354</name>
</gene>
<dbReference type="Proteomes" id="UP000829291">
    <property type="component" value="Chromosome 2"/>
</dbReference>
<dbReference type="PANTHER" id="PTHR47510:SF9">
    <property type="entry name" value="ENDONUCLEASE_EXONUCLEASE_PHOSPHATASE DOMAIN-CONTAINING PROTEIN"/>
    <property type="match status" value="1"/>
</dbReference>
<dbReference type="PANTHER" id="PTHR47510">
    <property type="entry name" value="REVERSE TRANSCRIPTASE DOMAIN-CONTAINING PROTEIN"/>
    <property type="match status" value="1"/>
</dbReference>
<evidence type="ECO:0000313" key="2">
    <source>
        <dbReference type="RefSeq" id="XP_015513037.2"/>
    </source>
</evidence>
<dbReference type="RefSeq" id="XP_015513037.2">
    <property type="nucleotide sequence ID" value="XM_015657551.2"/>
</dbReference>
<sequence length="216" mass="24984">MFGDFNVDLNAASFDTVHLRDFCTANRLHIVPHGATHHTATSSTRLDLCIVNDASNVRSFGQYPVPFLSAHDLIFVVYDVIVPAREPISFTCRRLRRVNAEALLRDLSALDWEPLYQLQSVDEKVDFLNAAILGVFDIHAPKKQVYVKRRPAPWLTAELRKWIRRRDRLRRAFVKTRLPHLHVRFIALRNEVKAMLRAARDSYFLDCFQAETDDAL</sequence>
<organism evidence="2">
    <name type="scientific">Neodiprion lecontei</name>
    <name type="common">Redheaded pine sawfly</name>
    <dbReference type="NCBI Taxonomy" id="441921"/>
    <lineage>
        <taxon>Eukaryota</taxon>
        <taxon>Metazoa</taxon>
        <taxon>Ecdysozoa</taxon>
        <taxon>Arthropoda</taxon>
        <taxon>Hexapoda</taxon>
        <taxon>Insecta</taxon>
        <taxon>Pterygota</taxon>
        <taxon>Neoptera</taxon>
        <taxon>Endopterygota</taxon>
        <taxon>Hymenoptera</taxon>
        <taxon>Tenthredinoidea</taxon>
        <taxon>Diprionidae</taxon>
        <taxon>Diprioninae</taxon>
        <taxon>Neodiprion</taxon>
    </lineage>
</organism>
<dbReference type="InParanoid" id="A0A6J0BFT3"/>
<reference evidence="2" key="1">
    <citation type="submission" date="2025-08" db="UniProtKB">
        <authorList>
            <consortium name="RefSeq"/>
        </authorList>
    </citation>
    <scope>IDENTIFICATION</scope>
    <source>
        <tissue evidence="2">Thorax and Abdomen</tissue>
    </source>
</reference>
<keyword evidence="1" id="KW-1185">Reference proteome</keyword>
<proteinExistence type="predicted"/>
<dbReference type="OrthoDB" id="7699497at2759"/>
<dbReference type="GeneID" id="107219354"/>
<dbReference type="KEGG" id="nlo:107219354"/>
<evidence type="ECO:0000313" key="1">
    <source>
        <dbReference type="Proteomes" id="UP000829291"/>
    </source>
</evidence>
<name>A0A6J0BFT3_NEOLC</name>
<accession>A0A6J0BFT3</accession>